<keyword evidence="3" id="KW-1185">Reference proteome</keyword>
<feature type="transmembrane region" description="Helical" evidence="1">
    <location>
        <begin position="105"/>
        <end position="128"/>
    </location>
</feature>
<dbReference type="OrthoDB" id="10446096at2759"/>
<keyword evidence="1" id="KW-0472">Membrane</keyword>
<sequence>MKFWQPSADLTNAPQRAKLYIQSRYKVTTTASVTLAKKTKIFLQCRFKAAAMPFRVLFLWLLIECLLCFLVLCTRTDNYVVNFLKYVCAKSRCATFLESALQGRIMLSILAMVGILINVTLLIAPWFFMNAFGFFPLLPVMYSCYGTYEELGEKLEAGKFIVKVSSDIFNFLVPEE</sequence>
<evidence type="ECO:0000256" key="1">
    <source>
        <dbReference type="SAM" id="Phobius"/>
    </source>
</evidence>
<keyword evidence="1" id="KW-1133">Transmembrane helix</keyword>
<dbReference type="EMBL" id="WJQU01000003">
    <property type="protein sequence ID" value="KAJ6638035.1"/>
    <property type="molecule type" value="Genomic_DNA"/>
</dbReference>
<reference evidence="2" key="1">
    <citation type="submission" date="2022-07" db="EMBL/GenBank/DDBJ databases">
        <authorList>
            <person name="Trinca V."/>
            <person name="Uliana J.V.C."/>
            <person name="Torres T.T."/>
            <person name="Ward R.J."/>
            <person name="Monesi N."/>
        </authorList>
    </citation>
    <scope>NUCLEOTIDE SEQUENCE</scope>
    <source>
        <strain evidence="2">HSMRA1968</strain>
        <tissue evidence="2">Whole embryos</tissue>
    </source>
</reference>
<evidence type="ECO:0000313" key="2">
    <source>
        <dbReference type="EMBL" id="KAJ6638035.1"/>
    </source>
</evidence>
<comment type="caution">
    <text evidence="2">The sequence shown here is derived from an EMBL/GenBank/DDBJ whole genome shotgun (WGS) entry which is preliminary data.</text>
</comment>
<protein>
    <submittedName>
        <fullName evidence="2">Uncharacterized protein</fullName>
    </submittedName>
</protein>
<keyword evidence="1" id="KW-0812">Transmembrane</keyword>
<accession>A0A9Q0MU48</accession>
<organism evidence="2 3">
    <name type="scientific">Pseudolycoriella hygida</name>
    <dbReference type="NCBI Taxonomy" id="35572"/>
    <lineage>
        <taxon>Eukaryota</taxon>
        <taxon>Metazoa</taxon>
        <taxon>Ecdysozoa</taxon>
        <taxon>Arthropoda</taxon>
        <taxon>Hexapoda</taxon>
        <taxon>Insecta</taxon>
        <taxon>Pterygota</taxon>
        <taxon>Neoptera</taxon>
        <taxon>Endopterygota</taxon>
        <taxon>Diptera</taxon>
        <taxon>Nematocera</taxon>
        <taxon>Sciaroidea</taxon>
        <taxon>Sciaridae</taxon>
        <taxon>Pseudolycoriella</taxon>
    </lineage>
</organism>
<gene>
    <name evidence="2" type="ORF">Bhyg_10768</name>
</gene>
<dbReference type="AlphaFoldDB" id="A0A9Q0MU48"/>
<name>A0A9Q0MU48_9DIPT</name>
<proteinExistence type="predicted"/>
<evidence type="ECO:0000313" key="3">
    <source>
        <dbReference type="Proteomes" id="UP001151699"/>
    </source>
</evidence>
<feature type="transmembrane region" description="Helical" evidence="1">
    <location>
        <begin position="54"/>
        <end position="72"/>
    </location>
</feature>
<dbReference type="Proteomes" id="UP001151699">
    <property type="component" value="Chromosome X"/>
</dbReference>